<dbReference type="EMBL" id="JADWDJ010000009">
    <property type="protein sequence ID" value="KAG5275501.1"/>
    <property type="molecule type" value="Genomic_DNA"/>
</dbReference>
<dbReference type="SUPFAM" id="SSF47672">
    <property type="entry name" value="Transferrin receptor-like dimerisation domain"/>
    <property type="match status" value="2"/>
</dbReference>
<dbReference type="Gene3D" id="1.20.930.40">
    <property type="entry name" value="Transferrin receptor-like, dimerisation domain"/>
    <property type="match status" value="1"/>
</dbReference>
<dbReference type="Proteomes" id="UP000823561">
    <property type="component" value="Chromosome 9"/>
</dbReference>
<sequence>MWFGGRVNLSSGAYSFTPFEGVPAMEVRFDEWDSASRLQERLQGQLSSMGFTIRELVGLLVLHPAHHAVLPLDPTCYSCSLHQFSSQLNHYSAELQARGLSLQWVFSARGDYSRADKSIQNSNIDDERVTCLLNTRIMRWDSASRLQERLQGQLSSMGCTIGELAHGLSVQWVFSARADYSRAAKYIQNSNIDDERVTCLLNTRIMRAECCEDCCPENTECILEYGFGRRLCPKRHINTKQHNI</sequence>
<dbReference type="InterPro" id="IPR036757">
    <property type="entry name" value="TFR-like_dimer_dom_sf"/>
</dbReference>
<evidence type="ECO:0000313" key="2">
    <source>
        <dbReference type="Proteomes" id="UP000823561"/>
    </source>
</evidence>
<proteinExistence type="predicted"/>
<accession>A0AAV6GRN5</accession>
<protein>
    <submittedName>
        <fullName evidence="1">Uncharacterized protein</fullName>
    </submittedName>
</protein>
<dbReference type="AlphaFoldDB" id="A0AAV6GRN5"/>
<name>A0AAV6GRN5_9TELE</name>
<gene>
    <name evidence="1" type="ORF">AALO_G00121040</name>
</gene>
<comment type="caution">
    <text evidence="1">The sequence shown here is derived from an EMBL/GenBank/DDBJ whole genome shotgun (WGS) entry which is preliminary data.</text>
</comment>
<keyword evidence="2" id="KW-1185">Reference proteome</keyword>
<reference evidence="1" key="1">
    <citation type="submission" date="2020-10" db="EMBL/GenBank/DDBJ databases">
        <title>Chromosome-scale genome assembly of the Allis shad, Alosa alosa.</title>
        <authorList>
            <person name="Margot Z."/>
            <person name="Christophe K."/>
            <person name="Cabau C."/>
            <person name="Louis A."/>
            <person name="Berthelot C."/>
            <person name="Parey E."/>
            <person name="Roest Crollius H."/>
            <person name="Montfort J."/>
            <person name="Robinson-Rechavi M."/>
            <person name="Bucao C."/>
            <person name="Bouchez O."/>
            <person name="Gislard M."/>
            <person name="Lluch J."/>
            <person name="Milhes M."/>
            <person name="Lampietro C."/>
            <person name="Lopez Roques C."/>
            <person name="Donnadieu C."/>
            <person name="Braasch I."/>
            <person name="Desvignes T."/>
            <person name="Postlethwait J."/>
            <person name="Bobe J."/>
            <person name="Guiguen Y."/>
        </authorList>
    </citation>
    <scope>NUCLEOTIDE SEQUENCE</scope>
    <source>
        <strain evidence="1">M-15738</strain>
        <tissue evidence="1">Blood</tissue>
    </source>
</reference>
<organism evidence="1 2">
    <name type="scientific">Alosa alosa</name>
    <name type="common">allis shad</name>
    <dbReference type="NCBI Taxonomy" id="278164"/>
    <lineage>
        <taxon>Eukaryota</taxon>
        <taxon>Metazoa</taxon>
        <taxon>Chordata</taxon>
        <taxon>Craniata</taxon>
        <taxon>Vertebrata</taxon>
        <taxon>Euteleostomi</taxon>
        <taxon>Actinopterygii</taxon>
        <taxon>Neopterygii</taxon>
        <taxon>Teleostei</taxon>
        <taxon>Clupei</taxon>
        <taxon>Clupeiformes</taxon>
        <taxon>Clupeoidei</taxon>
        <taxon>Clupeidae</taxon>
        <taxon>Alosa</taxon>
    </lineage>
</organism>
<evidence type="ECO:0000313" key="1">
    <source>
        <dbReference type="EMBL" id="KAG5275501.1"/>
    </source>
</evidence>